<keyword evidence="5" id="KW-0813">Transport</keyword>
<keyword evidence="10" id="KW-0406">Ion transport</keyword>
<evidence type="ECO:0000256" key="11">
    <source>
        <dbReference type="ARBA" id="ARBA00023136"/>
    </source>
</evidence>
<dbReference type="EMBL" id="JAJEQC010000005">
    <property type="protein sequence ID" value="MCC2136762.1"/>
    <property type="molecule type" value="Genomic_DNA"/>
</dbReference>
<evidence type="ECO:0000256" key="9">
    <source>
        <dbReference type="ARBA" id="ARBA00022989"/>
    </source>
</evidence>
<dbReference type="PIRSF" id="PIRSF006603">
    <property type="entry name" value="DinF"/>
    <property type="match status" value="1"/>
</dbReference>
<dbReference type="NCBIfam" id="TIGR00797">
    <property type="entry name" value="matE"/>
    <property type="match status" value="1"/>
</dbReference>
<dbReference type="GO" id="GO:0015297">
    <property type="term" value="F:antiporter activity"/>
    <property type="evidence" value="ECO:0007669"/>
    <property type="project" value="UniProtKB-KW"/>
</dbReference>
<feature type="transmembrane region" description="Helical" evidence="13">
    <location>
        <begin position="167"/>
        <end position="188"/>
    </location>
</feature>
<evidence type="ECO:0000256" key="2">
    <source>
        <dbReference type="ARBA" id="ARBA00004651"/>
    </source>
</evidence>
<feature type="transmembrane region" description="Helical" evidence="13">
    <location>
        <begin position="317"/>
        <end position="344"/>
    </location>
</feature>
<proteinExistence type="inferred from homology"/>
<dbReference type="GO" id="GO:0042910">
    <property type="term" value="F:xenobiotic transmembrane transporter activity"/>
    <property type="evidence" value="ECO:0007669"/>
    <property type="project" value="InterPro"/>
</dbReference>
<evidence type="ECO:0000256" key="13">
    <source>
        <dbReference type="SAM" id="Phobius"/>
    </source>
</evidence>
<dbReference type="InterPro" id="IPR048279">
    <property type="entry name" value="MdtK-like"/>
</dbReference>
<evidence type="ECO:0000256" key="5">
    <source>
        <dbReference type="ARBA" id="ARBA00022448"/>
    </source>
</evidence>
<keyword evidence="8 13" id="KW-0812">Transmembrane</keyword>
<dbReference type="PANTHER" id="PTHR43298">
    <property type="entry name" value="MULTIDRUG RESISTANCE PROTEIN NORM-RELATED"/>
    <property type="match status" value="1"/>
</dbReference>
<dbReference type="PANTHER" id="PTHR43298:SF2">
    <property type="entry name" value="FMN_FAD EXPORTER YEEO-RELATED"/>
    <property type="match status" value="1"/>
</dbReference>
<evidence type="ECO:0000256" key="3">
    <source>
        <dbReference type="ARBA" id="ARBA00010199"/>
    </source>
</evidence>
<dbReference type="InterPro" id="IPR002528">
    <property type="entry name" value="MATE_fam"/>
</dbReference>
<evidence type="ECO:0000256" key="10">
    <source>
        <dbReference type="ARBA" id="ARBA00023065"/>
    </source>
</evidence>
<feature type="transmembrane region" description="Helical" evidence="13">
    <location>
        <begin position="96"/>
        <end position="115"/>
    </location>
</feature>
<protein>
    <recommendedName>
        <fullName evidence="4">Probable multidrug resistance protein NorM</fullName>
    </recommendedName>
    <alternativeName>
        <fullName evidence="12">Multidrug-efflux transporter</fullName>
    </alternativeName>
</protein>
<organism evidence="14 15">
    <name type="scientific">Hominenteromicrobium mulieris</name>
    <dbReference type="NCBI Taxonomy" id="2885357"/>
    <lineage>
        <taxon>Bacteria</taxon>
        <taxon>Bacillati</taxon>
        <taxon>Bacillota</taxon>
        <taxon>Clostridia</taxon>
        <taxon>Eubacteriales</taxon>
        <taxon>Oscillospiraceae</taxon>
        <taxon>Hominenteromicrobium</taxon>
    </lineage>
</organism>
<feature type="transmembrane region" description="Helical" evidence="13">
    <location>
        <begin position="390"/>
        <end position="408"/>
    </location>
</feature>
<feature type="transmembrane region" description="Helical" evidence="13">
    <location>
        <begin position="356"/>
        <end position="378"/>
    </location>
</feature>
<reference evidence="14" key="1">
    <citation type="submission" date="2021-10" db="EMBL/GenBank/DDBJ databases">
        <title>Anaerobic single-cell dispensing facilitates the cultivation of human gut bacteria.</title>
        <authorList>
            <person name="Afrizal A."/>
        </authorList>
    </citation>
    <scope>NUCLEOTIDE SEQUENCE</scope>
    <source>
        <strain evidence="14">CLA-AA-H250</strain>
    </source>
</reference>
<feature type="transmembrane region" description="Helical" evidence="13">
    <location>
        <begin position="48"/>
        <end position="75"/>
    </location>
</feature>
<sequence length="460" mass="48770">MKKISWHELKPQVKEVWVLSLPAILTQITTIVMQYIDSAMVGSLGANASAAIGLVSTSTWLLGGITYAVSAGFSVQVAHNIGAGRDAEARSVVRHGLCTALCVAGILCALGLSIHSMLPTWLGGAPAIRYDASKYFMVYALMIPFSQINSLNSSFLQCSGDMLTPSILNAAMCLLDVVFNTIFIPHFGVMGAGIGTASACAVISLTMAWRCLLCNPHLRLNRKETEKHGFNPEILKKALKIGLPVGVQEIAMCSAQVVATMIIAPLGAVSIAANSFAVTAESLCYMPGYGIGSAATTLVGRNIGAGKTDLAKRYGNICIVMGAGFMAITGLLMMFLCPFVFSILTPDLSVRALAAQALRIGLLAEPLYGVSIVAAGALRGTGDTFVPSMMNLGSIWVVRIGLALLLVGNFGLPGMWTAMGTELCVRGLLMLYRQKTTKYYKKYNKTTETSESELLEAAES</sequence>
<dbReference type="RefSeq" id="WP_308449140.1">
    <property type="nucleotide sequence ID" value="NZ_JAJEQC010000005.1"/>
</dbReference>
<dbReference type="AlphaFoldDB" id="A0AAE3AI02"/>
<feature type="transmembrane region" description="Helical" evidence="13">
    <location>
        <begin position="135"/>
        <end position="155"/>
    </location>
</feature>
<evidence type="ECO:0000256" key="12">
    <source>
        <dbReference type="ARBA" id="ARBA00031636"/>
    </source>
</evidence>
<accession>A0AAE3AI02</accession>
<name>A0AAE3AI02_9FIRM</name>
<evidence type="ECO:0000256" key="4">
    <source>
        <dbReference type="ARBA" id="ARBA00020268"/>
    </source>
</evidence>
<comment type="caution">
    <text evidence="14">The sequence shown here is derived from an EMBL/GenBank/DDBJ whole genome shotgun (WGS) entry which is preliminary data.</text>
</comment>
<dbReference type="CDD" id="cd13137">
    <property type="entry name" value="MATE_NorM_like"/>
    <property type="match status" value="1"/>
</dbReference>
<evidence type="ECO:0000313" key="14">
    <source>
        <dbReference type="EMBL" id="MCC2136762.1"/>
    </source>
</evidence>
<dbReference type="GO" id="GO:0005886">
    <property type="term" value="C:plasma membrane"/>
    <property type="evidence" value="ECO:0007669"/>
    <property type="project" value="UniProtKB-SubCell"/>
</dbReference>
<comment type="similarity">
    <text evidence="3">Belongs to the multi antimicrobial extrusion (MATE) (TC 2.A.66.1) family.</text>
</comment>
<evidence type="ECO:0000256" key="8">
    <source>
        <dbReference type="ARBA" id="ARBA00022692"/>
    </source>
</evidence>
<comment type="subcellular location">
    <subcellularLocation>
        <location evidence="2">Cell membrane</location>
        <topology evidence="2">Multi-pass membrane protein</topology>
    </subcellularLocation>
</comment>
<evidence type="ECO:0000256" key="7">
    <source>
        <dbReference type="ARBA" id="ARBA00022475"/>
    </source>
</evidence>
<feature type="transmembrane region" description="Helical" evidence="13">
    <location>
        <begin position="194"/>
        <end position="213"/>
    </location>
</feature>
<keyword evidence="7" id="KW-1003">Cell membrane</keyword>
<gene>
    <name evidence="14" type="ORF">LKD31_06995</name>
</gene>
<dbReference type="Proteomes" id="UP001199424">
    <property type="component" value="Unassembled WGS sequence"/>
</dbReference>
<keyword evidence="15" id="KW-1185">Reference proteome</keyword>
<evidence type="ECO:0000256" key="1">
    <source>
        <dbReference type="ARBA" id="ARBA00003408"/>
    </source>
</evidence>
<keyword evidence="9 13" id="KW-1133">Transmembrane helix</keyword>
<evidence type="ECO:0000256" key="6">
    <source>
        <dbReference type="ARBA" id="ARBA00022449"/>
    </source>
</evidence>
<dbReference type="InterPro" id="IPR050222">
    <property type="entry name" value="MATE_MdtK"/>
</dbReference>
<keyword evidence="11 13" id="KW-0472">Membrane</keyword>
<dbReference type="Pfam" id="PF01554">
    <property type="entry name" value="MatE"/>
    <property type="match status" value="2"/>
</dbReference>
<dbReference type="GO" id="GO:0006811">
    <property type="term" value="P:monoatomic ion transport"/>
    <property type="evidence" value="ECO:0007669"/>
    <property type="project" value="UniProtKB-KW"/>
</dbReference>
<evidence type="ECO:0000313" key="15">
    <source>
        <dbReference type="Proteomes" id="UP001199424"/>
    </source>
</evidence>
<comment type="function">
    <text evidence="1">Multidrug efflux pump.</text>
</comment>
<keyword evidence="6" id="KW-0050">Antiport</keyword>
<feature type="transmembrane region" description="Helical" evidence="13">
    <location>
        <begin position="16"/>
        <end position="36"/>
    </location>
</feature>